<accession>A0AAU7VIZ9</accession>
<name>A0AAU7VIZ9_9FIRM</name>
<evidence type="ECO:0000313" key="1">
    <source>
        <dbReference type="EMBL" id="XBX74012.1"/>
    </source>
</evidence>
<reference evidence="1" key="2">
    <citation type="submission" date="2024-06" db="EMBL/GenBank/DDBJ databases">
        <authorList>
            <person name="Petrova K.O."/>
            <person name="Toshchakov S.V."/>
            <person name="Boltjanskaja Y.V."/>
            <person name="Kevbrin V."/>
        </authorList>
    </citation>
    <scope>NUCLEOTIDE SEQUENCE</scope>
    <source>
        <strain evidence="1">Z-910T</strain>
    </source>
</reference>
<dbReference type="EMBL" id="CP158367">
    <property type="protein sequence ID" value="XBX74012.1"/>
    <property type="molecule type" value="Genomic_DNA"/>
</dbReference>
<reference evidence="1" key="1">
    <citation type="journal article" date="2013" name="Extremophiles">
        <title>Proteinivorax tanatarense gen. nov., sp. nov., an anaerobic, haloalkaliphilic, proteolytic bacterium isolated from a decaying algal bloom, and proposal of Proteinivoraceae fam. nov.</title>
        <authorList>
            <person name="Kevbrin V."/>
            <person name="Boltyanskaya Y."/>
            <person name="Zhilina T."/>
            <person name="Kolganova T."/>
            <person name="Lavrentjeva E."/>
            <person name="Kuznetsov B."/>
        </authorList>
    </citation>
    <scope>NUCLEOTIDE SEQUENCE</scope>
    <source>
        <strain evidence="1">Z-910T</strain>
    </source>
</reference>
<proteinExistence type="predicted"/>
<gene>
    <name evidence="1" type="ORF">PRVXT_002031</name>
</gene>
<dbReference type="AlphaFoldDB" id="A0AAU7VIZ9"/>
<protein>
    <submittedName>
        <fullName evidence="1">Uncharacterized protein</fullName>
    </submittedName>
</protein>
<dbReference type="RefSeq" id="WP_350342773.1">
    <property type="nucleotide sequence ID" value="NZ_CP158367.1"/>
</dbReference>
<sequence length="244" mass="28562">MPYKDLVTGDDYLYKTLLPHLFMTDDFTGLKSFLSCIDIEENFTISEIDIVTDYSLISYSFHKRPPFPLVIRINDRLLFISGYHADGQIDKFNYIKDKVLNQDEKIKNCNLVIIGESAIQNCGKWIKTLSWDDVVDAFSYELRNTFGYKVLLEKLHLDRNESIEQREEEEVSFDVIKSMCRIHKEKVCVIYKGGTATFTFATLKNLEERRFNYILSDDPLLANKEPDHLIRGDVFLLLLNKKKY</sequence>
<organism evidence="1">
    <name type="scientific">Proteinivorax tanatarense</name>
    <dbReference type="NCBI Taxonomy" id="1260629"/>
    <lineage>
        <taxon>Bacteria</taxon>
        <taxon>Bacillati</taxon>
        <taxon>Bacillota</taxon>
        <taxon>Clostridia</taxon>
        <taxon>Eubacteriales</taxon>
        <taxon>Proteinivoracaceae</taxon>
        <taxon>Proteinivorax</taxon>
    </lineage>
</organism>